<feature type="non-terminal residue" evidence="1">
    <location>
        <position position="1"/>
    </location>
</feature>
<sequence length="98" mass="10642">STCFTCNLYSSSPLNHSTASIFLESIHSDGGQNIPASVHDSHKYHTRLTAYKCGIYPDLSPWQLTATNQLQIAIWSQAVVPLSACHGHVGSTSAFSDY</sequence>
<evidence type="ECO:0000313" key="2">
    <source>
        <dbReference type="Proteomes" id="UP000008063"/>
    </source>
</evidence>
<dbReference type="Proteomes" id="UP000008063">
    <property type="component" value="Unassembled WGS sequence"/>
</dbReference>
<dbReference type="AlphaFoldDB" id="F8QD39"/>
<dbReference type="HOGENOM" id="CLU_2339316_0_0_1"/>
<dbReference type="InParanoid" id="F8QD39"/>
<keyword evidence="2" id="KW-1185">Reference proteome</keyword>
<dbReference type="EMBL" id="GL945490">
    <property type="protein sequence ID" value="EGN93785.1"/>
    <property type="molecule type" value="Genomic_DNA"/>
</dbReference>
<proteinExistence type="predicted"/>
<reference evidence="2" key="1">
    <citation type="journal article" date="2011" name="Science">
        <title>The plant cell wall-decomposing machinery underlies the functional diversity of forest fungi.</title>
        <authorList>
            <person name="Eastwood D.C."/>
            <person name="Floudas D."/>
            <person name="Binder M."/>
            <person name="Majcherczyk A."/>
            <person name="Schneider P."/>
            <person name="Aerts A."/>
            <person name="Asiegbu F.O."/>
            <person name="Baker S.E."/>
            <person name="Barry K."/>
            <person name="Bendiksby M."/>
            <person name="Blumentritt M."/>
            <person name="Coutinho P.M."/>
            <person name="Cullen D."/>
            <person name="de Vries R.P."/>
            <person name="Gathman A."/>
            <person name="Goodell B."/>
            <person name="Henrissat B."/>
            <person name="Ihrmark K."/>
            <person name="Kauserud H."/>
            <person name="Kohler A."/>
            <person name="LaButti K."/>
            <person name="Lapidus A."/>
            <person name="Lavin J.L."/>
            <person name="Lee Y.-H."/>
            <person name="Lindquist E."/>
            <person name="Lilly W."/>
            <person name="Lucas S."/>
            <person name="Morin E."/>
            <person name="Murat C."/>
            <person name="Oguiza J.A."/>
            <person name="Park J."/>
            <person name="Pisabarro A.G."/>
            <person name="Riley R."/>
            <person name="Rosling A."/>
            <person name="Salamov A."/>
            <person name="Schmidt O."/>
            <person name="Schmutz J."/>
            <person name="Skrede I."/>
            <person name="Stenlid J."/>
            <person name="Wiebenga A."/>
            <person name="Xie X."/>
            <person name="Kuees U."/>
            <person name="Hibbett D.S."/>
            <person name="Hoffmeister D."/>
            <person name="Hoegberg N."/>
            <person name="Martin F."/>
            <person name="Grigoriev I.V."/>
            <person name="Watkinson S.C."/>
        </authorList>
    </citation>
    <scope>NUCLEOTIDE SEQUENCE [LARGE SCALE GENOMIC DNA]</scope>
    <source>
        <strain evidence="2">strain S7.3</strain>
    </source>
</reference>
<evidence type="ECO:0000313" key="1">
    <source>
        <dbReference type="EMBL" id="EGN93785.1"/>
    </source>
</evidence>
<accession>F8QD39</accession>
<name>F8QD39_SERL3</name>
<gene>
    <name evidence="1" type="ORF">SERLA73DRAFT_115213</name>
</gene>
<protein>
    <submittedName>
        <fullName evidence="1">Uncharacterized protein</fullName>
    </submittedName>
</protein>
<organism evidence="2">
    <name type="scientific">Serpula lacrymans var. lacrymans (strain S7.3)</name>
    <name type="common">Dry rot fungus</name>
    <dbReference type="NCBI Taxonomy" id="936435"/>
    <lineage>
        <taxon>Eukaryota</taxon>
        <taxon>Fungi</taxon>
        <taxon>Dikarya</taxon>
        <taxon>Basidiomycota</taxon>
        <taxon>Agaricomycotina</taxon>
        <taxon>Agaricomycetes</taxon>
        <taxon>Agaricomycetidae</taxon>
        <taxon>Boletales</taxon>
        <taxon>Coniophorineae</taxon>
        <taxon>Serpulaceae</taxon>
        <taxon>Serpula</taxon>
    </lineage>
</organism>